<feature type="transmembrane region" description="Helical" evidence="1">
    <location>
        <begin position="12"/>
        <end position="35"/>
    </location>
</feature>
<dbReference type="EMBL" id="CP046171">
    <property type="protein sequence ID" value="QIS03670.1"/>
    <property type="molecule type" value="Genomic_DNA"/>
</dbReference>
<dbReference type="PANTHER" id="PTHR42305">
    <property type="entry name" value="MEMBRANE PROTEIN RV1733C-RELATED"/>
    <property type="match status" value="1"/>
</dbReference>
<dbReference type="PANTHER" id="PTHR42305:SF1">
    <property type="entry name" value="MEMBRANE PROTEIN RV1733C-RELATED"/>
    <property type="match status" value="1"/>
</dbReference>
<keyword evidence="1" id="KW-1133">Transmembrane helix</keyword>
<protein>
    <submittedName>
        <fullName evidence="2">Uncharacterized protein</fullName>
    </submittedName>
</protein>
<accession>A0A6G9XS37</accession>
<dbReference type="InterPro" id="IPR039708">
    <property type="entry name" value="MT1774/Rv1733c-like"/>
</dbReference>
<dbReference type="Proteomes" id="UP000501705">
    <property type="component" value="Chromosome"/>
</dbReference>
<sequence length="169" mass="18293">MLRASDRCEALVRIIATLAVLVAVPVAGALGTAAYSESAAHIRLERATKHSVAAVLTEDPVEIATYDYRARAQWNDAGHPSTAVVPVDRGRQSGDQVTIWLGPDGTQTTEPPRAVAAVLTGIGVGVVVLVGTWLCGWCLVHGTAWVLDRRRDARWAEEWRQFSRPISKD</sequence>
<gene>
    <name evidence="2" type="ORF">F5X71_16285</name>
</gene>
<evidence type="ECO:0000256" key="1">
    <source>
        <dbReference type="SAM" id="Phobius"/>
    </source>
</evidence>
<proteinExistence type="predicted"/>
<dbReference type="AlphaFoldDB" id="A0A6G9XS37"/>
<keyword evidence="1" id="KW-0812">Transmembrane</keyword>
<keyword evidence="1" id="KW-0472">Membrane</keyword>
<evidence type="ECO:0000313" key="3">
    <source>
        <dbReference type="Proteomes" id="UP000501705"/>
    </source>
</evidence>
<name>A0A6G9XS37_NOCBR</name>
<reference evidence="2 3" key="1">
    <citation type="journal article" date="2019" name="ACS Chem. Biol.">
        <title>Identification and Mobilization of a Cryptic Antibiotic Biosynthesis Gene Locus from a Human-Pathogenic Nocardia Isolate.</title>
        <authorList>
            <person name="Herisse M."/>
            <person name="Ishida K."/>
            <person name="Porter J.L."/>
            <person name="Howden B."/>
            <person name="Hertweck C."/>
            <person name="Stinear T.P."/>
            <person name="Pidot S.J."/>
        </authorList>
    </citation>
    <scope>NUCLEOTIDE SEQUENCE [LARGE SCALE GENOMIC DNA]</scope>
    <source>
        <strain evidence="2 3">AUSMDU00024985</strain>
    </source>
</reference>
<evidence type="ECO:0000313" key="2">
    <source>
        <dbReference type="EMBL" id="QIS03670.1"/>
    </source>
</evidence>
<feature type="transmembrane region" description="Helical" evidence="1">
    <location>
        <begin position="114"/>
        <end position="140"/>
    </location>
</feature>
<organism evidence="2 3">
    <name type="scientific">Nocardia brasiliensis</name>
    <dbReference type="NCBI Taxonomy" id="37326"/>
    <lineage>
        <taxon>Bacteria</taxon>
        <taxon>Bacillati</taxon>
        <taxon>Actinomycetota</taxon>
        <taxon>Actinomycetes</taxon>
        <taxon>Mycobacteriales</taxon>
        <taxon>Nocardiaceae</taxon>
        <taxon>Nocardia</taxon>
    </lineage>
</organism>